<dbReference type="OrthoDB" id="1065544at2"/>
<gene>
    <name evidence="3" type="ORF">BC781_101264</name>
</gene>
<dbReference type="InterPro" id="IPR032693">
    <property type="entry name" value="YtkA-like_dom"/>
</dbReference>
<evidence type="ECO:0000313" key="3">
    <source>
        <dbReference type="EMBL" id="PWJ43914.1"/>
    </source>
</evidence>
<sequence>MKKSNILHSLIFALVSLIFFSCTDESENNDSTPDMSMYEMIASEELSELNAVAHIYATEKLFAGYNKFVVALYDVETNELLSSSKVKLMPMMDMVEMGMMHSAPVDQPTVGDDNLYYGGIVFQMASMGDMGIWTLNLKVEDETQNISSTVEIEIEVMDKQSTYQGEDATYQTVIRRKLEDKTYIFSYYFVDGEPAVKSNDVVLTAHVMEDMMTFTPLTNLNVEWKPTMPSMGHGSPGNENPTEIKDGYYQGVLNFTMTGDWLVDLKISSDEMEYLNSLEDESHHSFYLEF</sequence>
<feature type="chain" id="PRO_5016449498" evidence="1">
    <location>
        <begin position="24"/>
        <end position="290"/>
    </location>
</feature>
<proteinExistence type="predicted"/>
<dbReference type="EMBL" id="QGDO01000001">
    <property type="protein sequence ID" value="PWJ43914.1"/>
    <property type="molecule type" value="Genomic_DNA"/>
</dbReference>
<evidence type="ECO:0000256" key="1">
    <source>
        <dbReference type="SAM" id="SignalP"/>
    </source>
</evidence>
<accession>A0A315ZGP7</accession>
<protein>
    <submittedName>
        <fullName evidence="3">YtkA-like protein</fullName>
    </submittedName>
</protein>
<reference evidence="3 4" key="1">
    <citation type="submission" date="2018-03" db="EMBL/GenBank/DDBJ databases">
        <title>Genomic Encyclopedia of Archaeal and Bacterial Type Strains, Phase II (KMG-II): from individual species to whole genera.</title>
        <authorList>
            <person name="Goeker M."/>
        </authorList>
    </citation>
    <scope>NUCLEOTIDE SEQUENCE [LARGE SCALE GENOMIC DNA]</scope>
    <source>
        <strain evidence="3 4">DSM 28229</strain>
    </source>
</reference>
<organism evidence="3 4">
    <name type="scientific">Sediminitomix flava</name>
    <dbReference type="NCBI Taxonomy" id="379075"/>
    <lineage>
        <taxon>Bacteria</taxon>
        <taxon>Pseudomonadati</taxon>
        <taxon>Bacteroidota</taxon>
        <taxon>Cytophagia</taxon>
        <taxon>Cytophagales</taxon>
        <taxon>Flammeovirgaceae</taxon>
        <taxon>Sediminitomix</taxon>
    </lineage>
</organism>
<dbReference type="Proteomes" id="UP000245535">
    <property type="component" value="Unassembled WGS sequence"/>
</dbReference>
<feature type="signal peptide" evidence="1">
    <location>
        <begin position="1"/>
        <end position="23"/>
    </location>
</feature>
<dbReference type="RefSeq" id="WP_158281366.1">
    <property type="nucleotide sequence ID" value="NZ_QGDO01000001.1"/>
</dbReference>
<name>A0A315ZGP7_SEDFL</name>
<dbReference type="Pfam" id="PF13115">
    <property type="entry name" value="YtkA"/>
    <property type="match status" value="1"/>
</dbReference>
<feature type="domain" description="YtkA-like" evidence="2">
    <location>
        <begin position="197"/>
        <end position="265"/>
    </location>
</feature>
<keyword evidence="4" id="KW-1185">Reference proteome</keyword>
<dbReference type="AlphaFoldDB" id="A0A315ZGP7"/>
<comment type="caution">
    <text evidence="3">The sequence shown here is derived from an EMBL/GenBank/DDBJ whole genome shotgun (WGS) entry which is preliminary data.</text>
</comment>
<evidence type="ECO:0000259" key="2">
    <source>
        <dbReference type="Pfam" id="PF13115"/>
    </source>
</evidence>
<evidence type="ECO:0000313" key="4">
    <source>
        <dbReference type="Proteomes" id="UP000245535"/>
    </source>
</evidence>
<keyword evidence="1" id="KW-0732">Signal</keyword>
<dbReference type="PROSITE" id="PS51257">
    <property type="entry name" value="PROKAR_LIPOPROTEIN"/>
    <property type="match status" value="1"/>
</dbReference>